<evidence type="ECO:0000313" key="2">
    <source>
        <dbReference type="EMBL" id="OKH43188.1"/>
    </source>
</evidence>
<dbReference type="Pfam" id="PF12697">
    <property type="entry name" value="Abhydrolase_6"/>
    <property type="match status" value="1"/>
</dbReference>
<dbReference type="RefSeq" id="WP_073611243.1">
    <property type="nucleotide sequence ID" value="NZ_MRCG01000036.1"/>
</dbReference>
<dbReference type="PANTHER" id="PTHR37017">
    <property type="entry name" value="AB HYDROLASE-1 DOMAIN-CONTAINING PROTEIN-RELATED"/>
    <property type="match status" value="1"/>
</dbReference>
<feature type="domain" description="AB hydrolase-1" evidence="1">
    <location>
        <begin position="44"/>
        <end position="265"/>
    </location>
</feature>
<dbReference type="STRING" id="549789.NIES30_25355"/>
<sequence length="279" mass="29354">MKRFALKHGIRLFLIVALFLSTTIITSLGAIMNPASAQDSKPTIVLVHGAFAESSSWNGVLNQLIPKGYPTLAVANPLRGVKSDADYVASVLQGIEGSIVLVGHSYGGAVITNAVKDNENVKALVYVAAFAPDAGETAVELSGRYPGSTLGPTLAPPVELPDGGKDLYIQQDRFHAQFAADVPANDAQLMASTQRPITEAALNEASGVPAWKSVPSWFIYGDRDLNIPAAALSFMAERANSNETVVVNGASHVVMVSHPDAVAAVIEHAAIAQRAFEKV</sequence>
<comment type="caution">
    <text evidence="2">The sequence shown here is derived from an EMBL/GenBank/DDBJ whole genome shotgun (WGS) entry which is preliminary data.</text>
</comment>
<dbReference type="EMBL" id="MRCG01000036">
    <property type="protein sequence ID" value="OKH43188.1"/>
    <property type="molecule type" value="Genomic_DNA"/>
</dbReference>
<dbReference type="PANTHER" id="PTHR37017:SF11">
    <property type="entry name" value="ESTERASE_LIPASE_THIOESTERASE DOMAIN-CONTAINING PROTEIN"/>
    <property type="match status" value="1"/>
</dbReference>
<dbReference type="InterPro" id="IPR000073">
    <property type="entry name" value="AB_hydrolase_1"/>
</dbReference>
<dbReference type="GO" id="GO:0016787">
    <property type="term" value="F:hydrolase activity"/>
    <property type="evidence" value="ECO:0007669"/>
    <property type="project" value="UniProtKB-KW"/>
</dbReference>
<proteinExistence type="predicted"/>
<dbReference type="AlphaFoldDB" id="A0A1U7IXY3"/>
<dbReference type="InterPro" id="IPR052897">
    <property type="entry name" value="Sec-Metab_Biosynth_Hydrolase"/>
</dbReference>
<keyword evidence="2" id="KW-0378">Hydrolase</keyword>
<reference evidence="2 3" key="1">
    <citation type="submission" date="2016-11" db="EMBL/GenBank/DDBJ databases">
        <title>Draft Genome Sequences of Nine Cyanobacterial Strains from Diverse Habitats.</title>
        <authorList>
            <person name="Zhu T."/>
            <person name="Hou S."/>
            <person name="Lu X."/>
            <person name="Hess W.R."/>
        </authorList>
    </citation>
    <scope>NUCLEOTIDE SEQUENCE [LARGE SCALE GENOMIC DNA]</scope>
    <source>
        <strain evidence="2 3">NIES-30</strain>
    </source>
</reference>
<protein>
    <submittedName>
        <fullName evidence="2">Alpha/beta hydrolase</fullName>
    </submittedName>
</protein>
<dbReference type="InterPro" id="IPR029058">
    <property type="entry name" value="AB_hydrolase_fold"/>
</dbReference>
<dbReference type="OrthoDB" id="9112061at2"/>
<keyword evidence="3" id="KW-1185">Reference proteome</keyword>
<name>A0A1U7IXY3_9CYAN</name>
<dbReference type="Proteomes" id="UP000185557">
    <property type="component" value="Unassembled WGS sequence"/>
</dbReference>
<accession>A0A1U7IXY3</accession>
<dbReference type="Gene3D" id="3.40.50.1820">
    <property type="entry name" value="alpha/beta hydrolase"/>
    <property type="match status" value="1"/>
</dbReference>
<dbReference type="SUPFAM" id="SSF53474">
    <property type="entry name" value="alpha/beta-Hydrolases"/>
    <property type="match status" value="1"/>
</dbReference>
<gene>
    <name evidence="2" type="ORF">NIES30_25355</name>
</gene>
<evidence type="ECO:0000313" key="3">
    <source>
        <dbReference type="Proteomes" id="UP000185557"/>
    </source>
</evidence>
<organism evidence="2 3">
    <name type="scientific">Phormidium tenue NIES-30</name>
    <dbReference type="NCBI Taxonomy" id="549789"/>
    <lineage>
        <taxon>Bacteria</taxon>
        <taxon>Bacillati</taxon>
        <taxon>Cyanobacteriota</taxon>
        <taxon>Cyanophyceae</taxon>
        <taxon>Oscillatoriophycideae</taxon>
        <taxon>Oscillatoriales</taxon>
        <taxon>Oscillatoriaceae</taxon>
        <taxon>Phormidium</taxon>
    </lineage>
</organism>
<evidence type="ECO:0000259" key="1">
    <source>
        <dbReference type="Pfam" id="PF12697"/>
    </source>
</evidence>